<proteinExistence type="predicted"/>
<name>A0A316EIJ2_9BURK</name>
<dbReference type="InterPro" id="IPR025528">
    <property type="entry name" value="BrnA_antitoxin"/>
</dbReference>
<dbReference type="Proteomes" id="UP000245754">
    <property type="component" value="Unassembled WGS sequence"/>
</dbReference>
<sequence>MNKRKTPKPVADAEDAAIRRAAAADPDARELTEDELARLRPASEVLPQLVGKGNTEALMKRRGRPALPADARKVALNMRVDRDVVDAFKATGDGWQTRINEILRAYAKTHKMLPQS</sequence>
<organism evidence="1 2">
    <name type="scientific">Cupriavidus plantarum</name>
    <dbReference type="NCBI Taxonomy" id="942865"/>
    <lineage>
        <taxon>Bacteria</taxon>
        <taxon>Pseudomonadati</taxon>
        <taxon>Pseudomonadota</taxon>
        <taxon>Betaproteobacteria</taxon>
        <taxon>Burkholderiales</taxon>
        <taxon>Burkholderiaceae</taxon>
        <taxon>Cupriavidus</taxon>
    </lineage>
</organism>
<evidence type="ECO:0000313" key="2">
    <source>
        <dbReference type="Proteomes" id="UP000245754"/>
    </source>
</evidence>
<dbReference type="Pfam" id="PF14384">
    <property type="entry name" value="BrnA_antitoxin"/>
    <property type="match status" value="1"/>
</dbReference>
<dbReference type="GeneID" id="98343269"/>
<keyword evidence="2" id="KW-1185">Reference proteome</keyword>
<gene>
    <name evidence="1" type="ORF">C7419_108101</name>
</gene>
<reference evidence="1 2" key="1">
    <citation type="submission" date="2018-05" db="EMBL/GenBank/DDBJ databases">
        <title>Genomic Encyclopedia of Type Strains, Phase IV (KMG-V): Genome sequencing to study the core and pangenomes of soil and plant-associated prokaryotes.</title>
        <authorList>
            <person name="Whitman W."/>
        </authorList>
    </citation>
    <scope>NUCLEOTIDE SEQUENCE [LARGE SCALE GENOMIC DNA]</scope>
    <source>
        <strain evidence="1 2">SLV-132</strain>
    </source>
</reference>
<dbReference type="AlphaFoldDB" id="A0A316EIJ2"/>
<accession>A0A316EIJ2</accession>
<evidence type="ECO:0000313" key="1">
    <source>
        <dbReference type="EMBL" id="PWK31960.1"/>
    </source>
</evidence>
<comment type="caution">
    <text evidence="1">The sequence shown here is derived from an EMBL/GenBank/DDBJ whole genome shotgun (WGS) entry which is preliminary data.</text>
</comment>
<dbReference type="EMBL" id="QGGT01000008">
    <property type="protein sequence ID" value="PWK31960.1"/>
    <property type="molecule type" value="Genomic_DNA"/>
</dbReference>
<dbReference type="OrthoDB" id="9796641at2"/>
<dbReference type="RefSeq" id="WP_109585319.1">
    <property type="nucleotide sequence ID" value="NZ_CAJPUX010000006.1"/>
</dbReference>
<protein>
    <submittedName>
        <fullName evidence="1">Uncharacterized protein (DUF4415 family)</fullName>
    </submittedName>
</protein>